<dbReference type="InterPro" id="IPR051477">
    <property type="entry name" value="Expansin_CellWall"/>
</dbReference>
<dbReference type="SUPFAM" id="SSF50685">
    <property type="entry name" value="Barwin-like endoglucanases"/>
    <property type="match status" value="1"/>
</dbReference>
<feature type="region of interest" description="Disordered" evidence="2">
    <location>
        <begin position="1"/>
        <end position="41"/>
    </location>
</feature>
<organism evidence="3 4">
    <name type="scientific">Polyangium sorediatum</name>
    <dbReference type="NCBI Taxonomy" id="889274"/>
    <lineage>
        <taxon>Bacteria</taxon>
        <taxon>Pseudomonadati</taxon>
        <taxon>Myxococcota</taxon>
        <taxon>Polyangia</taxon>
        <taxon>Polyangiales</taxon>
        <taxon>Polyangiaceae</taxon>
        <taxon>Polyangium</taxon>
    </lineage>
</organism>
<reference evidence="3 4" key="1">
    <citation type="submission" date="2023-04" db="EMBL/GenBank/DDBJ databases">
        <title>The genome sequence of Polyangium sorediatum DSM14670.</title>
        <authorList>
            <person name="Zhang X."/>
        </authorList>
    </citation>
    <scope>NUCLEOTIDE SEQUENCE [LARGE SCALE GENOMIC DNA]</scope>
    <source>
        <strain evidence="3 4">DSM 14670</strain>
    </source>
</reference>
<dbReference type="RefSeq" id="WP_284721997.1">
    <property type="nucleotide sequence ID" value="NZ_JARZHI010000143.1"/>
</dbReference>
<accession>A0ABT6PAQ2</accession>
<name>A0ABT6PAQ2_9BACT</name>
<gene>
    <name evidence="3" type="ORF">QHF89_49345</name>
</gene>
<feature type="non-terminal residue" evidence="3">
    <location>
        <position position="1"/>
    </location>
</feature>
<dbReference type="InterPro" id="IPR036749">
    <property type="entry name" value="Expansin_CBD_sf"/>
</dbReference>
<keyword evidence="4" id="KW-1185">Reference proteome</keyword>
<dbReference type="EMBL" id="JARZHI010000143">
    <property type="protein sequence ID" value="MDI1437613.1"/>
    <property type="molecule type" value="Genomic_DNA"/>
</dbReference>
<comment type="caution">
    <text evidence="3">The sequence shown here is derived from an EMBL/GenBank/DDBJ whole genome shotgun (WGS) entry which is preliminary data.</text>
</comment>
<dbReference type="PANTHER" id="PTHR31836:SF21">
    <property type="entry name" value="EXPANSIN-LIKE PROTEIN 7"/>
    <property type="match status" value="1"/>
</dbReference>
<evidence type="ECO:0000313" key="3">
    <source>
        <dbReference type="EMBL" id="MDI1437613.1"/>
    </source>
</evidence>
<dbReference type="Proteomes" id="UP001160301">
    <property type="component" value="Unassembled WGS sequence"/>
</dbReference>
<dbReference type="SUPFAM" id="SSF49590">
    <property type="entry name" value="PHL pollen allergen"/>
    <property type="match status" value="1"/>
</dbReference>
<dbReference type="CDD" id="cd22272">
    <property type="entry name" value="DPBB_EXLX1-like"/>
    <property type="match status" value="1"/>
</dbReference>
<evidence type="ECO:0000256" key="2">
    <source>
        <dbReference type="SAM" id="MobiDB-lite"/>
    </source>
</evidence>
<keyword evidence="1" id="KW-0732">Signal</keyword>
<dbReference type="InterPro" id="IPR049818">
    <property type="entry name" value="Expansin_EXLX1-like"/>
</dbReference>
<dbReference type="Gene3D" id="2.60.40.760">
    <property type="entry name" value="Expansin, cellulose-binding-like domain"/>
    <property type="match status" value="1"/>
</dbReference>
<feature type="compositionally biased region" description="Basic and acidic residues" evidence="2">
    <location>
        <begin position="29"/>
        <end position="41"/>
    </location>
</feature>
<dbReference type="PANTHER" id="PTHR31836">
    <property type="match status" value="1"/>
</dbReference>
<evidence type="ECO:0000313" key="4">
    <source>
        <dbReference type="Proteomes" id="UP001160301"/>
    </source>
</evidence>
<sequence length="231" mass="24431">PPAAPAAPEPTPAPAEPAAPPPAPAAEAKAAEPPKPEVKTSKGEAVYYDANARGSCSLTFGHDAAVLSAPNAVYNQIQACGQCLEITGSEGTQVVMVADRCNDCPPDRLVINKPAFVKIAGTKAGKAEVTWKPVPCAVQGNLELRFKKTSSIHWTSIQVRNHRVPVKSVAFKKGDAWVEMTRSDDNYFTAAKGVGSQSVTLRITGADGQTVEETVAKWKDGETYKGTAQFK</sequence>
<protein>
    <submittedName>
        <fullName evidence="3">Expansin EXLX1 family cellulose-binding protein</fullName>
    </submittedName>
</protein>
<dbReference type="InterPro" id="IPR036908">
    <property type="entry name" value="RlpA-like_sf"/>
</dbReference>
<dbReference type="Gene3D" id="2.40.40.10">
    <property type="entry name" value="RlpA-like domain"/>
    <property type="match status" value="1"/>
</dbReference>
<evidence type="ECO:0000256" key="1">
    <source>
        <dbReference type="ARBA" id="ARBA00022729"/>
    </source>
</evidence>
<dbReference type="NCBIfam" id="NF041144">
    <property type="entry name" value="expansin_EXLX1"/>
    <property type="match status" value="1"/>
</dbReference>
<proteinExistence type="predicted"/>
<feature type="compositionally biased region" description="Pro residues" evidence="2">
    <location>
        <begin position="1"/>
        <end position="24"/>
    </location>
</feature>